<evidence type="ECO:0000256" key="1">
    <source>
        <dbReference type="SAM" id="MobiDB-lite"/>
    </source>
</evidence>
<dbReference type="InterPro" id="IPR043137">
    <property type="entry name" value="GGT_ssub_C"/>
</dbReference>
<reference evidence="2 3" key="1">
    <citation type="submission" date="2018-05" db="EMBL/GenBank/DDBJ databases">
        <title>Spiribacter halobius sp. nov., a moderately halophilic bacterium isolated from marine solar saltern.</title>
        <authorList>
            <person name="Zheng W.-S."/>
            <person name="Lu D.-C."/>
            <person name="Du Z.-J."/>
        </authorList>
    </citation>
    <scope>NUCLEOTIDE SEQUENCE [LARGE SCALE GENOMIC DNA]</scope>
    <source>
        <strain evidence="2 3">E85</strain>
    </source>
</reference>
<dbReference type="InterPro" id="IPR029055">
    <property type="entry name" value="Ntn_hydrolases_N"/>
</dbReference>
<dbReference type="InterPro" id="IPR052896">
    <property type="entry name" value="GGT-like_enzyme"/>
</dbReference>
<accession>A0A2U2N972</accession>
<dbReference type="Gene3D" id="1.10.246.130">
    <property type="match status" value="1"/>
</dbReference>
<evidence type="ECO:0000313" key="2">
    <source>
        <dbReference type="EMBL" id="PWG65564.1"/>
    </source>
</evidence>
<dbReference type="OrthoDB" id="5297205at2"/>
<proteinExistence type="predicted"/>
<sequence length="398" mass="42724">AAAPARRRRPPRARGRRAHRRDQPAALDHPPACARGGRRTLTVFFPDGFAPVAGARWASEGHATTLKRIAESNATAFYEGDLAEATDEFARATGGFLRGEDLAAHRSEWVEPIACDYHGYRVWEIPPNTQAIAALQALGILEGVDLPRHREDEHGLHLQIEAMKLGFADALAHIGEPGTMQVSSDSMLADAYIARRRGAIGEEASDPVAGMPGTGDTVYLAAADGEGMMVSFIQSNYQGFGSGLLVPGTGIALHNRGCGFSLERGHPNELAPGKRPYHTIMPGFLGRADGEPVGPFGVMGAFMQPQGHMQMVLNTVDYRLHPQAALDAPRWRWTGGRSVQVEQSMPAHVVKSLLARGHDISVAADDTGFGRGQIIWRNHDGVLVGGSETRADGQVAAF</sequence>
<organism evidence="2 3">
    <name type="scientific">Sediminicurvatus halobius</name>
    <dbReference type="NCBI Taxonomy" id="2182432"/>
    <lineage>
        <taxon>Bacteria</taxon>
        <taxon>Pseudomonadati</taxon>
        <taxon>Pseudomonadota</taxon>
        <taxon>Gammaproteobacteria</taxon>
        <taxon>Chromatiales</taxon>
        <taxon>Ectothiorhodospiraceae</taxon>
        <taxon>Sediminicurvatus</taxon>
    </lineage>
</organism>
<dbReference type="InterPro" id="IPR043138">
    <property type="entry name" value="GGT_lsub"/>
</dbReference>
<feature type="non-terminal residue" evidence="2">
    <location>
        <position position="1"/>
    </location>
</feature>
<dbReference type="Pfam" id="PF01019">
    <property type="entry name" value="G_glu_transpept"/>
    <property type="match status" value="1"/>
</dbReference>
<keyword evidence="3" id="KW-1185">Reference proteome</keyword>
<dbReference type="RefSeq" id="WP_109675769.1">
    <property type="nucleotide sequence ID" value="NZ_QFFI01000002.1"/>
</dbReference>
<keyword evidence="2" id="KW-0808">Transferase</keyword>
<dbReference type="Proteomes" id="UP000245474">
    <property type="component" value="Unassembled WGS sequence"/>
</dbReference>
<comment type="caution">
    <text evidence="2">The sequence shown here is derived from an EMBL/GenBank/DDBJ whole genome shotgun (WGS) entry which is preliminary data.</text>
</comment>
<feature type="compositionally biased region" description="Basic residues" evidence="1">
    <location>
        <begin position="1"/>
        <end position="20"/>
    </location>
</feature>
<protein>
    <submittedName>
        <fullName evidence="2">Gamma-glutamyltransferase</fullName>
    </submittedName>
</protein>
<dbReference type="PRINTS" id="PR01210">
    <property type="entry name" value="GGTRANSPTASE"/>
</dbReference>
<dbReference type="EMBL" id="QFFI01000002">
    <property type="protein sequence ID" value="PWG65564.1"/>
    <property type="molecule type" value="Genomic_DNA"/>
</dbReference>
<evidence type="ECO:0000313" key="3">
    <source>
        <dbReference type="Proteomes" id="UP000245474"/>
    </source>
</evidence>
<dbReference type="PANTHER" id="PTHR43881">
    <property type="entry name" value="GAMMA-GLUTAMYLTRANSPEPTIDASE (AFU_ORTHOLOGUE AFUA_4G13580)"/>
    <property type="match status" value="1"/>
</dbReference>
<gene>
    <name evidence="2" type="ORF">DEM34_02065</name>
</gene>
<feature type="region of interest" description="Disordered" evidence="1">
    <location>
        <begin position="1"/>
        <end position="32"/>
    </location>
</feature>
<dbReference type="SUPFAM" id="SSF56235">
    <property type="entry name" value="N-terminal nucleophile aminohydrolases (Ntn hydrolases)"/>
    <property type="match status" value="1"/>
</dbReference>
<dbReference type="AlphaFoldDB" id="A0A2U2N972"/>
<dbReference type="GO" id="GO:0016740">
    <property type="term" value="F:transferase activity"/>
    <property type="evidence" value="ECO:0007669"/>
    <property type="project" value="UniProtKB-KW"/>
</dbReference>
<dbReference type="PANTHER" id="PTHR43881:SF1">
    <property type="entry name" value="GAMMA-GLUTAMYLTRANSPEPTIDASE (AFU_ORTHOLOGUE AFUA_4G13580)"/>
    <property type="match status" value="1"/>
</dbReference>
<dbReference type="Gene3D" id="3.60.20.40">
    <property type="match status" value="1"/>
</dbReference>
<name>A0A2U2N972_9GAMM</name>